<keyword evidence="4" id="KW-1185">Reference proteome</keyword>
<proteinExistence type="predicted"/>
<organism evidence="3 4">
    <name type="scientific">Symbiodinium microadriaticum</name>
    <name type="common">Dinoflagellate</name>
    <name type="synonym">Zooxanthella microadriatica</name>
    <dbReference type="NCBI Taxonomy" id="2951"/>
    <lineage>
        <taxon>Eukaryota</taxon>
        <taxon>Sar</taxon>
        <taxon>Alveolata</taxon>
        <taxon>Dinophyceae</taxon>
        <taxon>Suessiales</taxon>
        <taxon>Symbiodiniaceae</taxon>
        <taxon>Symbiodinium</taxon>
    </lineage>
</organism>
<comment type="caution">
    <text evidence="3">The sequence shown here is derived from an EMBL/GenBank/DDBJ whole genome shotgun (WGS) entry which is preliminary data.</text>
</comment>
<evidence type="ECO:0000313" key="4">
    <source>
        <dbReference type="Proteomes" id="UP000186817"/>
    </source>
</evidence>
<keyword evidence="2" id="KW-0812">Transmembrane</keyword>
<feature type="transmembrane region" description="Helical" evidence="2">
    <location>
        <begin position="48"/>
        <end position="70"/>
    </location>
</feature>
<keyword evidence="2" id="KW-0472">Membrane</keyword>
<dbReference type="Proteomes" id="UP000186817">
    <property type="component" value="Unassembled WGS sequence"/>
</dbReference>
<evidence type="ECO:0000313" key="3">
    <source>
        <dbReference type="EMBL" id="OLP84052.1"/>
    </source>
</evidence>
<accession>A0A1Q9CMA9</accession>
<evidence type="ECO:0000256" key="2">
    <source>
        <dbReference type="SAM" id="Phobius"/>
    </source>
</evidence>
<feature type="region of interest" description="Disordered" evidence="1">
    <location>
        <begin position="357"/>
        <end position="402"/>
    </location>
</feature>
<dbReference type="AlphaFoldDB" id="A0A1Q9CMA9"/>
<dbReference type="Gene3D" id="2.30.29.30">
    <property type="entry name" value="Pleckstrin-homology domain (PH domain)/Phosphotyrosine-binding domain (PTB)"/>
    <property type="match status" value="2"/>
</dbReference>
<dbReference type="InterPro" id="IPR011993">
    <property type="entry name" value="PH-like_dom_sf"/>
</dbReference>
<dbReference type="EMBL" id="LSRX01001071">
    <property type="protein sequence ID" value="OLP84052.1"/>
    <property type="molecule type" value="Genomic_DNA"/>
</dbReference>
<name>A0A1Q9CMA9_SYMMI</name>
<sequence>MEPGQRKSIALTKFQQAGKATIDKIKKQKSESKVPKQQGFDVVQIGSLLFAAWIVLWIVAASVVSAVFFVRYIGIVEDNQAWYLQHGSARSAAAETTAVLQAAIEAKEALIASINYGLIKTSYDYAAIESTLAPTLLLQPFVRTFDITFSDRTAGLHIRHQPGEGGRQLILQSNAEDCYLLGTQGCADLGVQPQRFPAWHTDAMFLNMSFEGVFFKGSIGVLHPHSSQRARSANMAEDAAQKIINAFVDGLAAGRTLPMLHPTRTEPCSVQMDLAKTALSIRPQSGQARRVRLETISQISVGAENVEEVGLPLDDFCVTLRLDDEQTLYAFQFEDDEARDTFALCLGMFVDQRRAEAEEEQAAAPMPASRPVPAALPQAPTSSQARAPAAPTGYPAQSSARGVPSGLEAYQADAGEAAGSSSARGARKELSDGQKLVKRFVQKMVRGRELKMLSTTGRSLLCLVMLDRDIRHLSIQLAGKADAKQRFVNLKSIEQIFVGEDVAEDIELPVTDLSVTLVLEEGQAIAFELNDEEERDTFAMCMQMFVDGNRKDAARRRKGADQDIMTQQQMVQLSKQAGANQQWFTTPMLAPGARQNDSSVVWYPTVRLLFRQPLPEAWSATNEILCGQISVEVMALTGDLLRDGNLGENGRVYVVDSSGAVLSALDLQDTITMTRTGALQFRHITEMGSFGNLVASAFKGTMIEEMQVKEGSLAAVVQPLRSPLEMFAVVVVSRYENTDFQDQSIVESMSVLLTFASLPYIIVTVTLTIVFVSANSGMQLSKMSVARITGAATSLASRRRNRSVVMRSSSEGPLFDKAMEGMGNKVSQKSIVMGDDTMYDDDGRPLAVQHRRTHILNDVYFSSSKSKWACLVRCVRCFCCCCRGRQRD</sequence>
<evidence type="ECO:0000256" key="1">
    <source>
        <dbReference type="SAM" id="MobiDB-lite"/>
    </source>
</evidence>
<feature type="transmembrane region" description="Helical" evidence="2">
    <location>
        <begin position="751"/>
        <end position="774"/>
    </location>
</feature>
<dbReference type="OrthoDB" id="430306at2759"/>
<keyword evidence="2" id="KW-1133">Transmembrane helix</keyword>
<gene>
    <name evidence="3" type="ORF">AK812_SmicGene35113</name>
</gene>
<reference evidence="3 4" key="1">
    <citation type="submission" date="2016-02" db="EMBL/GenBank/DDBJ databases">
        <title>Genome analysis of coral dinoflagellate symbionts highlights evolutionary adaptations to a symbiotic lifestyle.</title>
        <authorList>
            <person name="Aranda M."/>
            <person name="Li Y."/>
            <person name="Liew Y.J."/>
            <person name="Baumgarten S."/>
            <person name="Simakov O."/>
            <person name="Wilson M."/>
            <person name="Piel J."/>
            <person name="Ashoor H."/>
            <person name="Bougouffa S."/>
            <person name="Bajic V.B."/>
            <person name="Ryu T."/>
            <person name="Ravasi T."/>
            <person name="Bayer T."/>
            <person name="Micklem G."/>
            <person name="Kim H."/>
            <person name="Bhak J."/>
            <person name="Lajeunesse T.C."/>
            <person name="Voolstra C.R."/>
        </authorList>
    </citation>
    <scope>NUCLEOTIDE SEQUENCE [LARGE SCALE GENOMIC DNA]</scope>
    <source>
        <strain evidence="3 4">CCMP2467</strain>
    </source>
</reference>
<protein>
    <submittedName>
        <fullName evidence="3">Uncharacterized protein</fullName>
    </submittedName>
</protein>